<dbReference type="EMBL" id="JAPEIS010000006">
    <property type="protein sequence ID" value="KAJ8065375.1"/>
    <property type="molecule type" value="Genomic_DNA"/>
</dbReference>
<name>A0A9X0AMD5_9HELO</name>
<comment type="caution">
    <text evidence="8">The sequence shown here is derived from an EMBL/GenBank/DDBJ whole genome shotgun (WGS) entry which is preliminary data.</text>
</comment>
<protein>
    <recommendedName>
        <fullName evidence="10">Cytochrome P450 alkane hydroxylase</fullName>
    </recommendedName>
</protein>
<dbReference type="Proteomes" id="UP001152300">
    <property type="component" value="Unassembled WGS sequence"/>
</dbReference>
<evidence type="ECO:0000256" key="1">
    <source>
        <dbReference type="ARBA" id="ARBA00001971"/>
    </source>
</evidence>
<sequence length="204" mass="23519">MIYLVSLVNKLGIQAVICTSLTLIFAFLLSKWQKNIKVCKLKKQHRCKLPTQYAHQDRVMGSDLTQLRMEAMKEGRFFKLYASQFEQYGRTWEENWRGKPLINITEPANVKQVAALSVNDYGKDPERAKAQSPFFGPSIFLDGHVWKEARGLVKPIFTRAEISDMDHLASFVDRFMDLLPNDGGMVDVQPLLHRLVSLIFRMQL</sequence>
<accession>A0A9X0AMD5</accession>
<evidence type="ECO:0000313" key="9">
    <source>
        <dbReference type="Proteomes" id="UP001152300"/>
    </source>
</evidence>
<evidence type="ECO:0000313" key="8">
    <source>
        <dbReference type="EMBL" id="KAJ8065375.1"/>
    </source>
</evidence>
<dbReference type="InterPro" id="IPR047146">
    <property type="entry name" value="Cyt_P450_E_CYP52_fungi"/>
</dbReference>
<dbReference type="PANTHER" id="PTHR24287">
    <property type="entry name" value="P450, PUTATIVE (EUROFUNG)-RELATED"/>
    <property type="match status" value="1"/>
</dbReference>
<feature type="transmembrane region" description="Helical" evidence="7">
    <location>
        <begin position="12"/>
        <end position="30"/>
    </location>
</feature>
<keyword evidence="4" id="KW-0560">Oxidoreductase</keyword>
<evidence type="ECO:0008006" key="10">
    <source>
        <dbReference type="Google" id="ProtNLM"/>
    </source>
</evidence>
<evidence type="ECO:0000256" key="6">
    <source>
        <dbReference type="ARBA" id="ARBA00023033"/>
    </source>
</evidence>
<comment type="similarity">
    <text evidence="2">Belongs to the cytochrome P450 family.</text>
</comment>
<organism evidence="8 9">
    <name type="scientific">Sclerotinia nivalis</name>
    <dbReference type="NCBI Taxonomy" id="352851"/>
    <lineage>
        <taxon>Eukaryota</taxon>
        <taxon>Fungi</taxon>
        <taxon>Dikarya</taxon>
        <taxon>Ascomycota</taxon>
        <taxon>Pezizomycotina</taxon>
        <taxon>Leotiomycetes</taxon>
        <taxon>Helotiales</taxon>
        <taxon>Sclerotiniaceae</taxon>
        <taxon>Sclerotinia</taxon>
    </lineage>
</organism>
<dbReference type="GO" id="GO:0020037">
    <property type="term" value="F:heme binding"/>
    <property type="evidence" value="ECO:0007669"/>
    <property type="project" value="InterPro"/>
</dbReference>
<dbReference type="AlphaFoldDB" id="A0A9X0AMD5"/>
<evidence type="ECO:0000256" key="7">
    <source>
        <dbReference type="SAM" id="Phobius"/>
    </source>
</evidence>
<dbReference type="OrthoDB" id="1470350at2759"/>
<dbReference type="Gene3D" id="1.10.630.10">
    <property type="entry name" value="Cytochrome P450"/>
    <property type="match status" value="1"/>
</dbReference>
<evidence type="ECO:0000256" key="4">
    <source>
        <dbReference type="ARBA" id="ARBA00023002"/>
    </source>
</evidence>
<evidence type="ECO:0000256" key="3">
    <source>
        <dbReference type="ARBA" id="ARBA00022723"/>
    </source>
</evidence>
<reference evidence="8" key="1">
    <citation type="submission" date="2022-11" db="EMBL/GenBank/DDBJ databases">
        <title>Genome Resource of Sclerotinia nivalis Strain SnTB1, a Plant Pathogen Isolated from American Ginseng.</title>
        <authorList>
            <person name="Fan S."/>
        </authorList>
    </citation>
    <scope>NUCLEOTIDE SEQUENCE</scope>
    <source>
        <strain evidence="8">SnTB1</strain>
    </source>
</reference>
<dbReference type="GO" id="GO:0016705">
    <property type="term" value="F:oxidoreductase activity, acting on paired donors, with incorporation or reduction of molecular oxygen"/>
    <property type="evidence" value="ECO:0007669"/>
    <property type="project" value="InterPro"/>
</dbReference>
<dbReference type="PANTHER" id="PTHR24287:SF19">
    <property type="entry name" value="CYTOCHROME P450"/>
    <property type="match status" value="1"/>
</dbReference>
<keyword evidence="9" id="KW-1185">Reference proteome</keyword>
<keyword evidence="7" id="KW-0472">Membrane</keyword>
<dbReference type="GO" id="GO:0005506">
    <property type="term" value="F:iron ion binding"/>
    <property type="evidence" value="ECO:0007669"/>
    <property type="project" value="InterPro"/>
</dbReference>
<keyword evidence="5" id="KW-0408">Iron</keyword>
<keyword evidence="3" id="KW-0479">Metal-binding</keyword>
<evidence type="ECO:0000256" key="5">
    <source>
        <dbReference type="ARBA" id="ARBA00023004"/>
    </source>
</evidence>
<dbReference type="GO" id="GO:0004497">
    <property type="term" value="F:monooxygenase activity"/>
    <property type="evidence" value="ECO:0007669"/>
    <property type="project" value="UniProtKB-KW"/>
</dbReference>
<keyword evidence="7" id="KW-1133">Transmembrane helix</keyword>
<proteinExistence type="inferred from homology"/>
<keyword evidence="6" id="KW-0503">Monooxygenase</keyword>
<gene>
    <name evidence="8" type="ORF">OCU04_006064</name>
</gene>
<keyword evidence="7" id="KW-0812">Transmembrane</keyword>
<dbReference type="InterPro" id="IPR036396">
    <property type="entry name" value="Cyt_P450_sf"/>
</dbReference>
<dbReference type="SUPFAM" id="SSF48264">
    <property type="entry name" value="Cytochrome P450"/>
    <property type="match status" value="1"/>
</dbReference>
<comment type="cofactor">
    <cofactor evidence="1">
        <name>heme</name>
        <dbReference type="ChEBI" id="CHEBI:30413"/>
    </cofactor>
</comment>
<evidence type="ECO:0000256" key="2">
    <source>
        <dbReference type="ARBA" id="ARBA00010617"/>
    </source>
</evidence>